<dbReference type="EMBL" id="JAPDVK010000004">
    <property type="protein sequence ID" value="MCW4129151.1"/>
    <property type="molecule type" value="Genomic_DNA"/>
</dbReference>
<dbReference type="AlphaFoldDB" id="A0AAP3BFM1"/>
<proteinExistence type="predicted"/>
<accession>A0AAP3BFM1</accession>
<organism evidence="1 2">
    <name type="scientific">Segatella copri</name>
    <dbReference type="NCBI Taxonomy" id="165179"/>
    <lineage>
        <taxon>Bacteria</taxon>
        <taxon>Pseudomonadati</taxon>
        <taxon>Bacteroidota</taxon>
        <taxon>Bacteroidia</taxon>
        <taxon>Bacteroidales</taxon>
        <taxon>Prevotellaceae</taxon>
        <taxon>Segatella</taxon>
    </lineage>
</organism>
<sequence>MSNVAINNISVSPLESLWALFKSQPKSVRKAFTKKLMQEEVDAETMHNQMLVKQSLTQAFKELADAEQSGIELPNARNLFK</sequence>
<dbReference type="Proteomes" id="UP001209344">
    <property type="component" value="Unassembled WGS sequence"/>
</dbReference>
<name>A0AAP3BFM1_9BACT</name>
<dbReference type="RefSeq" id="WP_264966711.1">
    <property type="nucleotide sequence ID" value="NZ_JAPDVK010000004.1"/>
</dbReference>
<protein>
    <submittedName>
        <fullName evidence="1">Uncharacterized protein</fullName>
    </submittedName>
</protein>
<reference evidence="1" key="1">
    <citation type="submission" date="2022-11" db="EMBL/GenBank/DDBJ databases">
        <title>Genomic repertoires linked with pathogenic potency of arthritogenic Prevotella copri isolated from the gut of rheumatoid arthritis patients.</title>
        <authorList>
            <person name="Nii T."/>
            <person name="Maeda Y."/>
            <person name="Motooka D."/>
            <person name="Naito M."/>
            <person name="Matsumoto Y."/>
            <person name="Ogawa T."/>
            <person name="Oguro-Igashira E."/>
            <person name="Kishikawa T."/>
            <person name="Yamashita M."/>
            <person name="Koizumi S."/>
            <person name="Kurakawa T."/>
            <person name="Okumura R."/>
            <person name="Kayama H."/>
            <person name="Murakami M."/>
            <person name="Sakaguchi T."/>
            <person name="Das B."/>
            <person name="Nakamura S."/>
            <person name="Okada Y."/>
            <person name="Kumanogoh A."/>
            <person name="Takeda K."/>
        </authorList>
    </citation>
    <scope>NUCLEOTIDE SEQUENCE</scope>
    <source>
        <strain evidence="1">F3-75</strain>
    </source>
</reference>
<gene>
    <name evidence="1" type="ORF">ONT16_13020</name>
</gene>
<evidence type="ECO:0000313" key="1">
    <source>
        <dbReference type="EMBL" id="MCW4129151.1"/>
    </source>
</evidence>
<comment type="caution">
    <text evidence="1">The sequence shown here is derived from an EMBL/GenBank/DDBJ whole genome shotgun (WGS) entry which is preliminary data.</text>
</comment>
<evidence type="ECO:0000313" key="2">
    <source>
        <dbReference type="Proteomes" id="UP001209344"/>
    </source>
</evidence>